<dbReference type="InterPro" id="IPR018383">
    <property type="entry name" value="UPF0324_pro"/>
</dbReference>
<protein>
    <submittedName>
        <fullName evidence="8">Putative sulfate exporter family transporter</fullName>
    </submittedName>
</protein>
<feature type="transmembrane region" description="Helical" evidence="7">
    <location>
        <begin position="115"/>
        <end position="137"/>
    </location>
</feature>
<comment type="subcellular location">
    <subcellularLocation>
        <location evidence="1">Cell membrane</location>
        <topology evidence="1">Multi-pass membrane protein</topology>
    </subcellularLocation>
</comment>
<evidence type="ECO:0000313" key="9">
    <source>
        <dbReference type="Proteomes" id="UP000318138"/>
    </source>
</evidence>
<feature type="transmembrane region" description="Helical" evidence="7">
    <location>
        <begin position="209"/>
        <end position="231"/>
    </location>
</feature>
<keyword evidence="4 7" id="KW-0812">Transmembrane</keyword>
<dbReference type="Pfam" id="PF03601">
    <property type="entry name" value="Cons_hypoth698"/>
    <property type="match status" value="1"/>
</dbReference>
<evidence type="ECO:0000256" key="6">
    <source>
        <dbReference type="ARBA" id="ARBA00023136"/>
    </source>
</evidence>
<dbReference type="PANTHER" id="PTHR30106:SF1">
    <property type="entry name" value="UPF0324 MEMBRANE PROTEIN FN0533"/>
    <property type="match status" value="1"/>
</dbReference>
<dbReference type="RefSeq" id="WP_176008096.1">
    <property type="nucleotide sequence ID" value="NZ_CP041372.2"/>
</dbReference>
<dbReference type="Proteomes" id="UP000318138">
    <property type="component" value="Chromosome"/>
</dbReference>
<keyword evidence="5 7" id="KW-1133">Transmembrane helix</keyword>
<evidence type="ECO:0000313" key="8">
    <source>
        <dbReference type="EMBL" id="QKS70052.1"/>
    </source>
</evidence>
<accession>A0A859FB81</accession>
<keyword evidence="9" id="KW-1185">Reference proteome</keyword>
<feature type="transmembrane region" description="Helical" evidence="7">
    <location>
        <begin position="143"/>
        <end position="163"/>
    </location>
</feature>
<dbReference type="GO" id="GO:0005886">
    <property type="term" value="C:plasma membrane"/>
    <property type="evidence" value="ECO:0007669"/>
    <property type="project" value="UniProtKB-SubCell"/>
</dbReference>
<evidence type="ECO:0000256" key="7">
    <source>
        <dbReference type="SAM" id="Phobius"/>
    </source>
</evidence>
<feature type="transmembrane region" description="Helical" evidence="7">
    <location>
        <begin position="243"/>
        <end position="264"/>
    </location>
</feature>
<evidence type="ECO:0000256" key="1">
    <source>
        <dbReference type="ARBA" id="ARBA00004651"/>
    </source>
</evidence>
<keyword evidence="3" id="KW-1003">Cell membrane</keyword>
<evidence type="ECO:0000256" key="2">
    <source>
        <dbReference type="ARBA" id="ARBA00007977"/>
    </source>
</evidence>
<organism evidence="8 9">
    <name type="scientific">Paenalkalicoccus suaedae</name>
    <dbReference type="NCBI Taxonomy" id="2592382"/>
    <lineage>
        <taxon>Bacteria</taxon>
        <taxon>Bacillati</taxon>
        <taxon>Bacillota</taxon>
        <taxon>Bacilli</taxon>
        <taxon>Bacillales</taxon>
        <taxon>Bacillaceae</taxon>
        <taxon>Paenalkalicoccus</taxon>
    </lineage>
</organism>
<keyword evidence="6 7" id="KW-0472">Membrane</keyword>
<name>A0A859FB81_9BACI</name>
<feature type="transmembrane region" description="Helical" evidence="7">
    <location>
        <begin position="60"/>
        <end position="78"/>
    </location>
</feature>
<evidence type="ECO:0000256" key="4">
    <source>
        <dbReference type="ARBA" id="ARBA00022692"/>
    </source>
</evidence>
<feature type="transmembrane region" description="Helical" evidence="7">
    <location>
        <begin position="6"/>
        <end position="39"/>
    </location>
</feature>
<dbReference type="KEGG" id="psua:FLK61_25090"/>
<evidence type="ECO:0000256" key="5">
    <source>
        <dbReference type="ARBA" id="ARBA00022989"/>
    </source>
</evidence>
<feature type="transmembrane region" description="Helical" evidence="7">
    <location>
        <begin position="276"/>
        <end position="293"/>
    </location>
</feature>
<proteinExistence type="inferred from homology"/>
<dbReference type="PANTHER" id="PTHR30106">
    <property type="entry name" value="INNER MEMBRANE PROTEIN YEIH-RELATED"/>
    <property type="match status" value="1"/>
</dbReference>
<feature type="transmembrane region" description="Helical" evidence="7">
    <location>
        <begin position="305"/>
        <end position="327"/>
    </location>
</feature>
<dbReference type="EMBL" id="CP041372">
    <property type="protein sequence ID" value="QKS70052.1"/>
    <property type="molecule type" value="Genomic_DNA"/>
</dbReference>
<feature type="transmembrane region" description="Helical" evidence="7">
    <location>
        <begin position="84"/>
        <end position="103"/>
    </location>
</feature>
<evidence type="ECO:0000256" key="3">
    <source>
        <dbReference type="ARBA" id="ARBA00022475"/>
    </source>
</evidence>
<comment type="similarity">
    <text evidence="2">Belongs to the UPF0324 family.</text>
</comment>
<reference evidence="9" key="1">
    <citation type="submission" date="2019-07" db="EMBL/GenBank/DDBJ databases">
        <title>Bacillus alkalisoli sp. nov. isolated from saline soil.</title>
        <authorList>
            <person name="Sun J.-Q."/>
            <person name="Xu L."/>
        </authorList>
    </citation>
    <scope>NUCLEOTIDE SEQUENCE [LARGE SCALE GENOMIC DNA]</scope>
    <source>
        <strain evidence="9">M4U3P1</strain>
    </source>
</reference>
<sequence>MKNIAGISLSIGIAVIASFIGAKFPVVGGAVIAIFIGILIRNTIGLSGIFSPGVSFTLKTLLKVAIVLLGFGFSFQALASTKGITIAIVLLSFAIGFGLTFLLTKIAKLQGATPLLISAGTAICGGTAIASTGPVLRARQDEVAYAMNTIFLFNVLAVLFYPILGQLIGLSGEQFGVWAGAAIHDTSSVVAAGYSFSDEAGEASVVAKLARTLMLVPVVFLFALWTSISHAQKEPEIPVVKSAIKAFPVFILFFIGAVTIQSTAPLPQLFVDVSDTIAKFLIVMVMVSVGLGTDLRQMKQAGPTALLIGFISSIVMGGVSLWLILLFL</sequence>
<gene>
    <name evidence="8" type="ORF">FLK61_25090</name>
</gene>
<dbReference type="AlphaFoldDB" id="A0A859FB81"/>